<keyword evidence="1" id="KW-0479">Metal-binding</keyword>
<feature type="chain" id="PRO_5031057891" description="Sulfatase N-terminal domain-containing protein" evidence="4">
    <location>
        <begin position="26"/>
        <end position="694"/>
    </location>
</feature>
<proteinExistence type="predicted"/>
<dbReference type="GO" id="GO:0046872">
    <property type="term" value="F:metal ion binding"/>
    <property type="evidence" value="ECO:0007669"/>
    <property type="project" value="UniProtKB-KW"/>
</dbReference>
<keyword evidence="4" id="KW-0732">Signal</keyword>
<evidence type="ECO:0000256" key="4">
    <source>
        <dbReference type="SAM" id="SignalP"/>
    </source>
</evidence>
<evidence type="ECO:0000313" key="6">
    <source>
        <dbReference type="EMBL" id="CAE4660482.1"/>
    </source>
</evidence>
<dbReference type="InterPro" id="IPR000917">
    <property type="entry name" value="Sulfatase_N"/>
</dbReference>
<feature type="domain" description="Sulfatase N-terminal" evidence="5">
    <location>
        <begin position="32"/>
        <end position="425"/>
    </location>
</feature>
<dbReference type="SUPFAM" id="SSF53649">
    <property type="entry name" value="Alkaline phosphatase-like"/>
    <property type="match status" value="1"/>
</dbReference>
<name>A0A7S4SYU8_9DINO</name>
<protein>
    <recommendedName>
        <fullName evidence="5">Sulfatase N-terminal domain-containing protein</fullName>
    </recommendedName>
</protein>
<gene>
    <name evidence="6" type="ORF">AMON00008_LOCUS59490</name>
</gene>
<evidence type="ECO:0000256" key="2">
    <source>
        <dbReference type="ARBA" id="ARBA00022837"/>
    </source>
</evidence>
<dbReference type="PANTHER" id="PTHR10342">
    <property type="entry name" value="ARYLSULFATASE"/>
    <property type="match status" value="1"/>
</dbReference>
<feature type="signal peptide" evidence="4">
    <location>
        <begin position="1"/>
        <end position="25"/>
    </location>
</feature>
<dbReference type="PANTHER" id="PTHR10342:SF274">
    <property type="entry name" value="ARYLSULFATASE B"/>
    <property type="match status" value="1"/>
</dbReference>
<sequence>MVAPAPASASALLLQLLLLPPSALAAAEAPKPHVLLLLADDFGWANWGFHNDGYGPHGKQLQAEIFTPNLDQLAREGVVLDRHYAFRICSPSRSSLMSGRLPMHVNWKNTGITSLNPKDPVSGSAGIPRNMTGMAAKLKEAGYRTHMVGKWDAGAATPEHTPVGRGFETFVGYHQHANDYWQEGIGFSCTGEIDVCMDKFVDFHVYNATFTGGVTPEIAREFGCHKDTAYNQSATVALAPQVTPTGCVNASYCLPESCYEEAMLRQRALQVIKGHDASTPLFLFYTSHLLHTPLQVPESYLKRVDQRVAEQGGQPVDSANRRLYAAMTLFLDETAGELVRAMKAKGLWENTLVIFTSDNGGPIYEPGSANNYPLKGGKYSDWEGGVRTNAFVSGGFIPPERRGARHTGVVSIADWYGLVSELAGVDQEDKAAAEANAWLAKQGLPLLKPVDSVPQWKHIVQGTNGRPNTLYVSDKAVLRYPYKLVAGDQVYSMFTGQLYPNCSTIEGIATKGPALPLLDEIHLFGELLDLGLPREKVDAIMDIEHCGQGKLFNVKEDPTEQNDLSADPQYADVLQELRSDLAEFNKGLFDPDRGVPMMDACWVAMQVGGFYGPYVDTAKFYSPVQLTPKQIENNKIAKEDLTYVEKVLLPNRTKQIKWFEGKVGDLTQLLRGDVFDKCLKPAPPASTGETITMV</sequence>
<dbReference type="GO" id="GO:0008484">
    <property type="term" value="F:sulfuric ester hydrolase activity"/>
    <property type="evidence" value="ECO:0007669"/>
    <property type="project" value="InterPro"/>
</dbReference>
<organism evidence="6">
    <name type="scientific">Alexandrium monilatum</name>
    <dbReference type="NCBI Taxonomy" id="311494"/>
    <lineage>
        <taxon>Eukaryota</taxon>
        <taxon>Sar</taxon>
        <taxon>Alveolata</taxon>
        <taxon>Dinophyceae</taxon>
        <taxon>Gonyaulacales</taxon>
        <taxon>Pyrocystaceae</taxon>
        <taxon>Alexandrium</taxon>
    </lineage>
</organism>
<dbReference type="CDD" id="cd16029">
    <property type="entry name" value="4-S"/>
    <property type="match status" value="1"/>
</dbReference>
<keyword evidence="3" id="KW-0325">Glycoprotein</keyword>
<accession>A0A7S4SYU8</accession>
<reference evidence="6" key="1">
    <citation type="submission" date="2021-01" db="EMBL/GenBank/DDBJ databases">
        <authorList>
            <person name="Corre E."/>
            <person name="Pelletier E."/>
            <person name="Niang G."/>
            <person name="Scheremetjew M."/>
            <person name="Finn R."/>
            <person name="Kale V."/>
            <person name="Holt S."/>
            <person name="Cochrane G."/>
            <person name="Meng A."/>
            <person name="Brown T."/>
            <person name="Cohen L."/>
        </authorList>
    </citation>
    <scope>NUCLEOTIDE SEQUENCE</scope>
    <source>
        <strain evidence="6">CCMP3105</strain>
    </source>
</reference>
<evidence type="ECO:0000256" key="3">
    <source>
        <dbReference type="ARBA" id="ARBA00023180"/>
    </source>
</evidence>
<keyword evidence="2" id="KW-0106">Calcium</keyword>
<dbReference type="Gene3D" id="3.40.720.10">
    <property type="entry name" value="Alkaline Phosphatase, subunit A"/>
    <property type="match status" value="2"/>
</dbReference>
<dbReference type="InterPro" id="IPR047115">
    <property type="entry name" value="ARSB"/>
</dbReference>
<dbReference type="Pfam" id="PF00884">
    <property type="entry name" value="Sulfatase"/>
    <property type="match status" value="1"/>
</dbReference>
<dbReference type="AlphaFoldDB" id="A0A7S4SYU8"/>
<evidence type="ECO:0000256" key="1">
    <source>
        <dbReference type="ARBA" id="ARBA00022723"/>
    </source>
</evidence>
<dbReference type="InterPro" id="IPR017850">
    <property type="entry name" value="Alkaline_phosphatase_core_sf"/>
</dbReference>
<dbReference type="EMBL" id="HBNR01083095">
    <property type="protein sequence ID" value="CAE4660482.1"/>
    <property type="molecule type" value="Transcribed_RNA"/>
</dbReference>
<evidence type="ECO:0000259" key="5">
    <source>
        <dbReference type="Pfam" id="PF00884"/>
    </source>
</evidence>